<protein>
    <submittedName>
        <fullName evidence="1">Uncharacterized protein</fullName>
    </submittedName>
</protein>
<evidence type="ECO:0000313" key="2">
    <source>
        <dbReference type="Proteomes" id="UP000236161"/>
    </source>
</evidence>
<reference evidence="1 2" key="1">
    <citation type="journal article" date="2017" name="Nature">
        <title>The Apostasia genome and the evolution of orchids.</title>
        <authorList>
            <person name="Zhang G.Q."/>
            <person name="Liu K.W."/>
            <person name="Li Z."/>
            <person name="Lohaus R."/>
            <person name="Hsiao Y.Y."/>
            <person name="Niu S.C."/>
            <person name="Wang J.Y."/>
            <person name="Lin Y.C."/>
            <person name="Xu Q."/>
            <person name="Chen L.J."/>
            <person name="Yoshida K."/>
            <person name="Fujiwara S."/>
            <person name="Wang Z.W."/>
            <person name="Zhang Y.Q."/>
            <person name="Mitsuda N."/>
            <person name="Wang M."/>
            <person name="Liu G.H."/>
            <person name="Pecoraro L."/>
            <person name="Huang H.X."/>
            <person name="Xiao X.J."/>
            <person name="Lin M."/>
            <person name="Wu X.Y."/>
            <person name="Wu W.L."/>
            <person name="Chen Y.Y."/>
            <person name="Chang S.B."/>
            <person name="Sakamoto S."/>
            <person name="Ohme-Takagi M."/>
            <person name="Yagi M."/>
            <person name="Zeng S.J."/>
            <person name="Shen C.Y."/>
            <person name="Yeh C.M."/>
            <person name="Luo Y.B."/>
            <person name="Tsai W.C."/>
            <person name="Van de Peer Y."/>
            <person name="Liu Z.J."/>
        </authorList>
    </citation>
    <scope>NUCLEOTIDE SEQUENCE [LARGE SCALE GENOMIC DNA]</scope>
    <source>
        <strain evidence="2">cv. Shenzhen</strain>
        <tissue evidence="1">Stem</tissue>
    </source>
</reference>
<accession>A0A2I0B1Y0</accession>
<dbReference type="EMBL" id="KZ451923">
    <property type="protein sequence ID" value="PKA61811.1"/>
    <property type="molecule type" value="Genomic_DNA"/>
</dbReference>
<gene>
    <name evidence="1" type="ORF">AXF42_Ash008642</name>
</gene>
<dbReference type="Proteomes" id="UP000236161">
    <property type="component" value="Unassembled WGS sequence"/>
</dbReference>
<evidence type="ECO:0000313" key="1">
    <source>
        <dbReference type="EMBL" id="PKA61811.1"/>
    </source>
</evidence>
<proteinExistence type="predicted"/>
<dbReference type="AlphaFoldDB" id="A0A2I0B1Y0"/>
<keyword evidence="2" id="KW-1185">Reference proteome</keyword>
<organism evidence="1 2">
    <name type="scientific">Apostasia shenzhenica</name>
    <dbReference type="NCBI Taxonomy" id="1088818"/>
    <lineage>
        <taxon>Eukaryota</taxon>
        <taxon>Viridiplantae</taxon>
        <taxon>Streptophyta</taxon>
        <taxon>Embryophyta</taxon>
        <taxon>Tracheophyta</taxon>
        <taxon>Spermatophyta</taxon>
        <taxon>Magnoliopsida</taxon>
        <taxon>Liliopsida</taxon>
        <taxon>Asparagales</taxon>
        <taxon>Orchidaceae</taxon>
        <taxon>Apostasioideae</taxon>
        <taxon>Apostasia</taxon>
    </lineage>
</organism>
<name>A0A2I0B1Y0_9ASPA</name>
<sequence length="70" mass="7931">MINTHFVRDSDFLNQLITTALEFNVLVNNGKSAVIAIGRLKNNRKESTNSVIEECRLRVELQKVGLESRS</sequence>